<name>A0A414S076_9FIRM</name>
<dbReference type="GO" id="GO:0005524">
    <property type="term" value="F:ATP binding"/>
    <property type="evidence" value="ECO:0007669"/>
    <property type="project" value="UniProtKB-KW"/>
</dbReference>
<dbReference type="Gene3D" id="3.40.50.300">
    <property type="entry name" value="P-loop containing nucleotide triphosphate hydrolases"/>
    <property type="match status" value="1"/>
</dbReference>
<dbReference type="EMBL" id="QRHW01000020">
    <property type="protein sequence ID" value="RHG06579.1"/>
    <property type="molecule type" value="Genomic_DNA"/>
</dbReference>
<dbReference type="GO" id="GO:0015421">
    <property type="term" value="F:ABC-type oligopeptide transporter activity"/>
    <property type="evidence" value="ECO:0007669"/>
    <property type="project" value="TreeGrafter"/>
</dbReference>
<evidence type="ECO:0000259" key="1">
    <source>
        <dbReference type="Pfam" id="PF00005"/>
    </source>
</evidence>
<dbReference type="PANTHER" id="PTHR43394">
    <property type="entry name" value="ATP-DEPENDENT PERMEASE MDL1, MITOCHONDRIAL"/>
    <property type="match status" value="1"/>
</dbReference>
<dbReference type="InterPro" id="IPR003439">
    <property type="entry name" value="ABC_transporter-like_ATP-bd"/>
</dbReference>
<protein>
    <submittedName>
        <fullName evidence="2">ATP-binding cassette domain-containing protein</fullName>
    </submittedName>
</protein>
<keyword evidence="2" id="KW-0547">Nucleotide-binding</keyword>
<comment type="caution">
    <text evidence="2">The sequence shown here is derived from an EMBL/GenBank/DDBJ whole genome shotgun (WGS) entry which is preliminary data.</text>
</comment>
<dbReference type="SUPFAM" id="SSF52540">
    <property type="entry name" value="P-loop containing nucleoside triphosphate hydrolases"/>
    <property type="match status" value="1"/>
</dbReference>
<sequence length="95" mass="10862">MTLLDILLGLYNDEGRKIIDGKSEFSGGERQKIALVRLFIKTADILLLDEPTSALDVMSKERVMDYLQDIKQDKIIIIISHDWEIAELCDKVVKI</sequence>
<organism evidence="2 3">
    <name type="scientific">Dorea longicatena</name>
    <dbReference type="NCBI Taxonomy" id="88431"/>
    <lineage>
        <taxon>Bacteria</taxon>
        <taxon>Bacillati</taxon>
        <taxon>Bacillota</taxon>
        <taxon>Clostridia</taxon>
        <taxon>Lachnospirales</taxon>
        <taxon>Lachnospiraceae</taxon>
        <taxon>Dorea</taxon>
    </lineage>
</organism>
<reference evidence="2 3" key="1">
    <citation type="submission" date="2018-08" db="EMBL/GenBank/DDBJ databases">
        <title>A genome reference for cultivated species of the human gut microbiota.</title>
        <authorList>
            <person name="Zou Y."/>
            <person name="Xue W."/>
            <person name="Luo G."/>
        </authorList>
    </citation>
    <scope>NUCLEOTIDE SEQUENCE [LARGE SCALE GENOMIC DNA]</scope>
    <source>
        <strain evidence="2 3">AM23-13</strain>
    </source>
</reference>
<evidence type="ECO:0000313" key="3">
    <source>
        <dbReference type="Proteomes" id="UP000284112"/>
    </source>
</evidence>
<feature type="domain" description="ABC transporter" evidence="1">
    <location>
        <begin position="8"/>
        <end position="53"/>
    </location>
</feature>
<dbReference type="InterPro" id="IPR039421">
    <property type="entry name" value="Type_1_exporter"/>
</dbReference>
<evidence type="ECO:0000313" key="2">
    <source>
        <dbReference type="EMBL" id="RHG06579.1"/>
    </source>
</evidence>
<dbReference type="Pfam" id="PF00005">
    <property type="entry name" value="ABC_tran"/>
    <property type="match status" value="1"/>
</dbReference>
<gene>
    <name evidence="2" type="ORF">DW641_11195</name>
</gene>
<dbReference type="AlphaFoldDB" id="A0A414S076"/>
<accession>A0A414S076</accession>
<proteinExistence type="predicted"/>
<dbReference type="InterPro" id="IPR027417">
    <property type="entry name" value="P-loop_NTPase"/>
</dbReference>
<keyword evidence="2" id="KW-0067">ATP-binding</keyword>
<dbReference type="Proteomes" id="UP000284112">
    <property type="component" value="Unassembled WGS sequence"/>
</dbReference>
<dbReference type="GO" id="GO:0016887">
    <property type="term" value="F:ATP hydrolysis activity"/>
    <property type="evidence" value="ECO:0007669"/>
    <property type="project" value="InterPro"/>
</dbReference>
<dbReference type="PANTHER" id="PTHR43394:SF1">
    <property type="entry name" value="ATP-BINDING CASSETTE SUB-FAMILY B MEMBER 10, MITOCHONDRIAL"/>
    <property type="match status" value="1"/>
</dbReference>